<proteinExistence type="predicted"/>
<dbReference type="Proteomes" id="UP000273307">
    <property type="component" value="Unassembled WGS sequence"/>
</dbReference>
<gene>
    <name evidence="1" type="ORF">LAUMK136_00678</name>
</gene>
<dbReference type="EMBL" id="UPHP01000016">
    <property type="protein sequence ID" value="VBA34391.1"/>
    <property type="molecule type" value="Genomic_DNA"/>
</dbReference>
<organism evidence="1 2">
    <name type="scientific">Mycobacterium attenuatum</name>
    <dbReference type="NCBI Taxonomy" id="2341086"/>
    <lineage>
        <taxon>Bacteria</taxon>
        <taxon>Bacillati</taxon>
        <taxon>Actinomycetota</taxon>
        <taxon>Actinomycetes</taxon>
        <taxon>Mycobacteriales</taxon>
        <taxon>Mycobacteriaceae</taxon>
        <taxon>Mycobacterium</taxon>
    </lineage>
</organism>
<evidence type="ECO:0000313" key="1">
    <source>
        <dbReference type="EMBL" id="VBA34391.1"/>
    </source>
</evidence>
<sequence>MNERTINVSKSRPRPMVVPIWPIIRKSLNTNRDMVTANTMPAAVTTPPVPAMARMIPVFNPAPISSLSREISNRL</sequence>
<protein>
    <submittedName>
        <fullName evidence="1">Uncharacterized protein</fullName>
    </submittedName>
</protein>
<name>A0A498PQI7_9MYCO</name>
<dbReference type="AlphaFoldDB" id="A0A498PQI7"/>
<reference evidence="1 2" key="1">
    <citation type="submission" date="2018-09" db="EMBL/GenBank/DDBJ databases">
        <authorList>
            <person name="Tagini F."/>
        </authorList>
    </citation>
    <scope>NUCLEOTIDE SEQUENCE [LARGE SCALE GENOMIC DNA]</scope>
    <source>
        <strain evidence="1 2">MK136</strain>
    </source>
</reference>
<keyword evidence="2" id="KW-1185">Reference proteome</keyword>
<evidence type="ECO:0000313" key="2">
    <source>
        <dbReference type="Proteomes" id="UP000273307"/>
    </source>
</evidence>
<accession>A0A498PQI7</accession>